<dbReference type="GO" id="GO:0004519">
    <property type="term" value="F:endonuclease activity"/>
    <property type="evidence" value="ECO:0007669"/>
    <property type="project" value="UniProtKB-KW"/>
</dbReference>
<evidence type="ECO:0000313" key="2">
    <source>
        <dbReference type="EMBL" id="MCV2869030.1"/>
    </source>
</evidence>
<dbReference type="Pfam" id="PF15515">
    <property type="entry name" value="MvaI_BcnI"/>
    <property type="match status" value="1"/>
</dbReference>
<proteinExistence type="predicted"/>
<keyword evidence="2" id="KW-0255">Endonuclease</keyword>
<keyword evidence="3" id="KW-1185">Reference proteome</keyword>
<sequence>MLAKADFPAATALEMLTRHAIEAALLVPTPTGLEKSIFDATDGLREYLAERGYHDYATQAQGQDHKVLKQAYLVRPHSLEPSQVSLYRPTTKNGDPRIWLGHPVRSYASAFNLLALTVIGGTLYVLNMSDPSVQVSLDDAGSPFRKLVDRADQGDVVASELLGLLRQISSKGYLRTLRPGDTGIGFTLETMLGISANSNQAPDYKGIEIKAKRSRIGADKSRSTLFSKVPNWKLSPVGNALGLLKARGYVDSGGRLSLYHTLSALGPNSLGLALDIDAEKDWLRQVYHSPSTRTVIHDVTWEIPVLKSDLAAKHRQTFWVRAMCRGAGQDEEFHYVEVQRTRRPMTANFVALVEAGVITVDYALHKKSETRARDHGYLFKIHPDKLGALFPPPEVHALS</sequence>
<name>A0ABT2ZD07_9RHOB</name>
<reference evidence="2 3" key="1">
    <citation type="submission" date="2022-10" db="EMBL/GenBank/DDBJ databases">
        <title>Defluviimonas sp. nov., isolated from ocean surface water.</title>
        <authorList>
            <person name="He W."/>
            <person name="Wang L."/>
            <person name="Zhang D.-F."/>
        </authorList>
    </citation>
    <scope>NUCLEOTIDE SEQUENCE [LARGE SCALE GENOMIC DNA]</scope>
    <source>
        <strain evidence="2 3">WL0002</strain>
    </source>
</reference>
<evidence type="ECO:0000313" key="3">
    <source>
        <dbReference type="Proteomes" id="UP001652542"/>
    </source>
</evidence>
<keyword evidence="2" id="KW-0540">Nuclease</keyword>
<feature type="domain" description="MvaI/BcnI restriction endonuclease" evidence="1">
    <location>
        <begin position="165"/>
        <end position="390"/>
    </location>
</feature>
<organism evidence="2 3">
    <name type="scientific">Albidovulum marisflavi</name>
    <dbReference type="NCBI Taxonomy" id="2984159"/>
    <lineage>
        <taxon>Bacteria</taxon>
        <taxon>Pseudomonadati</taxon>
        <taxon>Pseudomonadota</taxon>
        <taxon>Alphaproteobacteria</taxon>
        <taxon>Rhodobacterales</taxon>
        <taxon>Paracoccaceae</taxon>
        <taxon>Albidovulum</taxon>
    </lineage>
</organism>
<dbReference type="InterPro" id="IPR043004">
    <property type="entry name" value="MvaI_BcnI_cat"/>
</dbReference>
<protein>
    <submittedName>
        <fullName evidence="2">MvaI/BcnI family restriction endonuclease</fullName>
    </submittedName>
</protein>
<accession>A0ABT2ZD07</accession>
<dbReference type="Gene3D" id="3.30.70.3570">
    <property type="entry name" value="MvaI/BcnI restriction endonuclease, recognition domain"/>
    <property type="match status" value="1"/>
</dbReference>
<dbReference type="Proteomes" id="UP001652542">
    <property type="component" value="Unassembled WGS sequence"/>
</dbReference>
<dbReference type="CDD" id="cd22347">
    <property type="entry name" value="PDDEXK_nuclease"/>
    <property type="match status" value="1"/>
</dbReference>
<dbReference type="InterPro" id="IPR029127">
    <property type="entry name" value="MvaI_BcnI"/>
</dbReference>
<gene>
    <name evidence="2" type="ORF">OEW28_10365</name>
</gene>
<dbReference type="InterPro" id="IPR043005">
    <property type="entry name" value="MvaI_BcnI_rec"/>
</dbReference>
<keyword evidence="2" id="KW-0378">Hydrolase</keyword>
<dbReference type="Gene3D" id="3.40.210.20">
    <property type="entry name" value="MvaI/BcnI restriction endonuclease, catalytic domain"/>
    <property type="match status" value="1"/>
</dbReference>
<dbReference type="RefSeq" id="WP_263734688.1">
    <property type="nucleotide sequence ID" value="NZ_JAOWKY010000002.1"/>
</dbReference>
<comment type="caution">
    <text evidence="2">The sequence shown here is derived from an EMBL/GenBank/DDBJ whole genome shotgun (WGS) entry which is preliminary data.</text>
</comment>
<dbReference type="EMBL" id="JAOWKY010000002">
    <property type="protein sequence ID" value="MCV2869030.1"/>
    <property type="molecule type" value="Genomic_DNA"/>
</dbReference>
<evidence type="ECO:0000259" key="1">
    <source>
        <dbReference type="Pfam" id="PF15515"/>
    </source>
</evidence>